<dbReference type="SUPFAM" id="SSF142906">
    <property type="entry name" value="YjbR-like"/>
    <property type="match status" value="1"/>
</dbReference>
<dbReference type="InterPro" id="IPR038056">
    <property type="entry name" value="YjbR-like_sf"/>
</dbReference>
<comment type="caution">
    <text evidence="1">The sequence shown here is derived from an EMBL/GenBank/DDBJ whole genome shotgun (WGS) entry which is preliminary data.</text>
</comment>
<dbReference type="InterPro" id="IPR058532">
    <property type="entry name" value="YjbR/MT2646/Rv2570-like"/>
</dbReference>
<keyword evidence="2" id="KW-1185">Reference proteome</keyword>
<gene>
    <name evidence="1" type="ORF">GCM10023224_34960</name>
</gene>
<name>A0ABP9GNI5_9ACTN</name>
<dbReference type="Pfam" id="PF04237">
    <property type="entry name" value="YjbR"/>
    <property type="match status" value="1"/>
</dbReference>
<dbReference type="Gene3D" id="3.90.1150.30">
    <property type="match status" value="1"/>
</dbReference>
<evidence type="ECO:0000313" key="2">
    <source>
        <dbReference type="Proteomes" id="UP001499993"/>
    </source>
</evidence>
<reference evidence="2" key="1">
    <citation type="journal article" date="2019" name="Int. J. Syst. Evol. Microbiol.">
        <title>The Global Catalogue of Microorganisms (GCM) 10K type strain sequencing project: providing services to taxonomists for standard genome sequencing and annotation.</title>
        <authorList>
            <consortium name="The Broad Institute Genomics Platform"/>
            <consortium name="The Broad Institute Genome Sequencing Center for Infectious Disease"/>
            <person name="Wu L."/>
            <person name="Ma J."/>
        </authorList>
    </citation>
    <scope>NUCLEOTIDE SEQUENCE [LARGE SCALE GENOMIC DNA]</scope>
    <source>
        <strain evidence="2">JCM 18123</strain>
    </source>
</reference>
<organism evidence="1 2">
    <name type="scientific">Streptomonospora halophila</name>
    <dbReference type="NCBI Taxonomy" id="427369"/>
    <lineage>
        <taxon>Bacteria</taxon>
        <taxon>Bacillati</taxon>
        <taxon>Actinomycetota</taxon>
        <taxon>Actinomycetes</taxon>
        <taxon>Streptosporangiales</taxon>
        <taxon>Nocardiopsidaceae</taxon>
        <taxon>Streptomonospora</taxon>
    </lineage>
</organism>
<protein>
    <recommendedName>
        <fullName evidence="3">YjbR protein</fullName>
    </recommendedName>
</protein>
<dbReference type="EMBL" id="BAABIK010000019">
    <property type="protein sequence ID" value="GAA4948066.1"/>
    <property type="molecule type" value="Genomic_DNA"/>
</dbReference>
<dbReference type="RefSeq" id="WP_344144910.1">
    <property type="nucleotide sequence ID" value="NZ_BAABIK010000019.1"/>
</dbReference>
<proteinExistence type="predicted"/>
<evidence type="ECO:0008006" key="3">
    <source>
        <dbReference type="Google" id="ProtNLM"/>
    </source>
</evidence>
<accession>A0ABP9GNI5</accession>
<dbReference type="Proteomes" id="UP001499993">
    <property type="component" value="Unassembled WGS sequence"/>
</dbReference>
<evidence type="ECO:0000313" key="1">
    <source>
        <dbReference type="EMBL" id="GAA4948066.1"/>
    </source>
</evidence>
<sequence>MAADVDDFLRLVGALPSVQQGEARDWTSFKVRGRGFGFLWERTRTVGLKQTITEQQALVAERPAVFEEQFTAGGYGWVVVKLDAVALDELAELVTEAWLLSAPQDLLDEYEAALTVPGGLLNRS</sequence>